<accession>A0A3M7R7P7</accession>
<evidence type="ECO:0000256" key="1">
    <source>
        <dbReference type="SAM" id="MobiDB-lite"/>
    </source>
</evidence>
<keyword evidence="3" id="KW-1185">Reference proteome</keyword>
<feature type="region of interest" description="Disordered" evidence="1">
    <location>
        <begin position="99"/>
        <end position="137"/>
    </location>
</feature>
<gene>
    <name evidence="2" type="ORF">BpHYR1_031271</name>
</gene>
<protein>
    <submittedName>
        <fullName evidence="2">Uncharacterized protein</fullName>
    </submittedName>
</protein>
<organism evidence="2 3">
    <name type="scientific">Brachionus plicatilis</name>
    <name type="common">Marine rotifer</name>
    <name type="synonym">Brachionus muelleri</name>
    <dbReference type="NCBI Taxonomy" id="10195"/>
    <lineage>
        <taxon>Eukaryota</taxon>
        <taxon>Metazoa</taxon>
        <taxon>Spiralia</taxon>
        <taxon>Gnathifera</taxon>
        <taxon>Rotifera</taxon>
        <taxon>Eurotatoria</taxon>
        <taxon>Monogononta</taxon>
        <taxon>Pseudotrocha</taxon>
        <taxon>Ploima</taxon>
        <taxon>Brachionidae</taxon>
        <taxon>Brachionus</taxon>
    </lineage>
</organism>
<name>A0A3M7R7P7_BRAPC</name>
<dbReference type="EMBL" id="REGN01004017">
    <property type="protein sequence ID" value="RNA19597.1"/>
    <property type="molecule type" value="Genomic_DNA"/>
</dbReference>
<dbReference type="AlphaFoldDB" id="A0A3M7R7P7"/>
<proteinExistence type="predicted"/>
<evidence type="ECO:0000313" key="3">
    <source>
        <dbReference type="Proteomes" id="UP000276133"/>
    </source>
</evidence>
<dbReference type="Proteomes" id="UP000276133">
    <property type="component" value="Unassembled WGS sequence"/>
</dbReference>
<sequence>MYISYSKTSLQRFGDAKNKIKLNTKEGSFVLLSKLRLNNHIQVTTTKKTSNFIELHNTYSGVTISKKKLYRNTTVEKLLNRLDKKVYCEGPKHVLRNDFDNDFEEEMETSNQSNTEYDSDEDPDHEQPEKTLKNGTIWVRLNDGKETSLRKKINF</sequence>
<reference evidence="2 3" key="1">
    <citation type="journal article" date="2018" name="Sci. Rep.">
        <title>Genomic signatures of local adaptation to the degree of environmental predictability in rotifers.</title>
        <authorList>
            <person name="Franch-Gras L."/>
            <person name="Hahn C."/>
            <person name="Garcia-Roger E.M."/>
            <person name="Carmona M.J."/>
            <person name="Serra M."/>
            <person name="Gomez A."/>
        </authorList>
    </citation>
    <scope>NUCLEOTIDE SEQUENCE [LARGE SCALE GENOMIC DNA]</scope>
    <source>
        <strain evidence="2">HYR1</strain>
    </source>
</reference>
<comment type="caution">
    <text evidence="2">The sequence shown here is derived from an EMBL/GenBank/DDBJ whole genome shotgun (WGS) entry which is preliminary data.</text>
</comment>
<evidence type="ECO:0000313" key="2">
    <source>
        <dbReference type="EMBL" id="RNA19597.1"/>
    </source>
</evidence>